<organism evidence="9 10">
    <name type="scientific">Candidatus Accumulibacter appositus</name>
    <dbReference type="NCBI Taxonomy" id="1454003"/>
    <lineage>
        <taxon>Bacteria</taxon>
        <taxon>Pseudomonadati</taxon>
        <taxon>Pseudomonadota</taxon>
        <taxon>Betaproteobacteria</taxon>
        <taxon>Candidatus Accumulibacter</taxon>
    </lineage>
</organism>
<dbReference type="AlphaFoldDB" id="A0A011PNL0"/>
<accession>A0A011PNL0</accession>
<dbReference type="Pfam" id="PF01594">
    <property type="entry name" value="AI-2E_transport"/>
    <property type="match status" value="1"/>
</dbReference>
<evidence type="ECO:0000256" key="2">
    <source>
        <dbReference type="ARBA" id="ARBA00009773"/>
    </source>
</evidence>
<dbReference type="PATRIC" id="fig|1454003.3.peg.3016"/>
<dbReference type="STRING" id="1454003.AW10_02954"/>
<keyword evidence="4" id="KW-1003">Cell membrane</keyword>
<dbReference type="PROSITE" id="PS51257">
    <property type="entry name" value="PROKAR_LIPOPROTEIN"/>
    <property type="match status" value="1"/>
</dbReference>
<evidence type="ECO:0000313" key="9">
    <source>
        <dbReference type="EMBL" id="EXI78602.1"/>
    </source>
</evidence>
<keyword evidence="7 8" id="KW-0472">Membrane</keyword>
<keyword evidence="3" id="KW-0813">Transport</keyword>
<dbReference type="InterPro" id="IPR002549">
    <property type="entry name" value="AI-2E-like"/>
</dbReference>
<evidence type="ECO:0000256" key="1">
    <source>
        <dbReference type="ARBA" id="ARBA00004651"/>
    </source>
</evidence>
<reference evidence="9 10" key="1">
    <citation type="submission" date="2014-02" db="EMBL/GenBank/DDBJ databases">
        <title>Expanding our view of genomic diversity in Candidatus Accumulibacter clades.</title>
        <authorList>
            <person name="Skennerton C.T."/>
            <person name="Barr J.J."/>
            <person name="Slater F.R."/>
            <person name="Bond P.L."/>
            <person name="Tyson G.W."/>
        </authorList>
    </citation>
    <scope>NUCLEOTIDE SEQUENCE [LARGE SCALE GENOMIC DNA]</scope>
    <source>
        <strain evidence="10">BA-92</strain>
    </source>
</reference>
<dbReference type="Proteomes" id="UP000021816">
    <property type="component" value="Unassembled WGS sequence"/>
</dbReference>
<feature type="transmembrane region" description="Helical" evidence="8">
    <location>
        <begin position="272"/>
        <end position="293"/>
    </location>
</feature>
<feature type="transmembrane region" description="Helical" evidence="8">
    <location>
        <begin position="12"/>
        <end position="38"/>
    </location>
</feature>
<evidence type="ECO:0000256" key="3">
    <source>
        <dbReference type="ARBA" id="ARBA00022448"/>
    </source>
</evidence>
<comment type="subcellular location">
    <subcellularLocation>
        <location evidence="1">Cell membrane</location>
        <topology evidence="1">Multi-pass membrane protein</topology>
    </subcellularLocation>
</comment>
<evidence type="ECO:0000256" key="7">
    <source>
        <dbReference type="ARBA" id="ARBA00023136"/>
    </source>
</evidence>
<feature type="transmembrane region" description="Helical" evidence="8">
    <location>
        <begin position="305"/>
        <end position="327"/>
    </location>
</feature>
<comment type="caution">
    <text evidence="9">The sequence shown here is derived from an EMBL/GenBank/DDBJ whole genome shotgun (WGS) entry which is preliminary data.</text>
</comment>
<protein>
    <submittedName>
        <fullName evidence="9">Putative inner membrane protein</fullName>
    </submittedName>
</protein>
<feature type="transmembrane region" description="Helical" evidence="8">
    <location>
        <begin position="238"/>
        <end position="266"/>
    </location>
</feature>
<dbReference type="PANTHER" id="PTHR21716:SF67">
    <property type="entry name" value="TRANSPORT PROTEIN YDIK-RELATED"/>
    <property type="match status" value="1"/>
</dbReference>
<gene>
    <name evidence="9" type="ORF">AW10_02954</name>
</gene>
<keyword evidence="6 8" id="KW-1133">Transmembrane helix</keyword>
<proteinExistence type="inferred from homology"/>
<evidence type="ECO:0000313" key="10">
    <source>
        <dbReference type="Proteomes" id="UP000021816"/>
    </source>
</evidence>
<evidence type="ECO:0000256" key="8">
    <source>
        <dbReference type="SAM" id="Phobius"/>
    </source>
</evidence>
<feature type="transmembrane region" description="Helical" evidence="8">
    <location>
        <begin position="209"/>
        <end position="231"/>
    </location>
</feature>
<name>A0A011PNL0_9PROT</name>
<comment type="similarity">
    <text evidence="2">Belongs to the autoinducer-2 exporter (AI-2E) (TC 2.A.86) family.</text>
</comment>
<dbReference type="EMBL" id="JEMX01000067">
    <property type="protein sequence ID" value="EXI78602.1"/>
    <property type="molecule type" value="Genomic_DNA"/>
</dbReference>
<feature type="transmembrane region" description="Helical" evidence="8">
    <location>
        <begin position="148"/>
        <end position="174"/>
    </location>
</feature>
<dbReference type="GO" id="GO:0005886">
    <property type="term" value="C:plasma membrane"/>
    <property type="evidence" value="ECO:0007669"/>
    <property type="project" value="UniProtKB-SubCell"/>
</dbReference>
<dbReference type="PANTHER" id="PTHR21716">
    <property type="entry name" value="TRANSMEMBRANE PROTEIN"/>
    <property type="match status" value="1"/>
</dbReference>
<evidence type="ECO:0000256" key="6">
    <source>
        <dbReference type="ARBA" id="ARBA00022989"/>
    </source>
</evidence>
<sequence length="362" mass="38317">MNPSHKQLIQIALVALLLIGCVAVLLPFTGTLLFAIVICLTTLPIRNRLLTLCGGRSSLAALLLSLLLLLLLVVPMALLSGSLADAVQIGIRQVKPLLESGLPGDPPAWLASLPVIGPDAAGYWHDLADSREEMNNLLRQIFDPTRKFALAAVALFAQGLLQLVLVIFFVFFIFRDAHLYADALLTGSRMLAGDLGERMLILAEGTVTGVMAGIVGTAAAQSIVAMIGFLIAGVPGVILLTIATFFFSMVPVVGATLIWVGAAIWLYNGDQVGWALFMVLWGMFAISSVDNFLKPILISRSSSLPLLLIVVGVFGGVLVFGFIGLFLGPTLLALGQVLIREWLAHAGGESLAAAAAETEKQP</sequence>
<keyword evidence="5 8" id="KW-0812">Transmembrane</keyword>
<evidence type="ECO:0000256" key="5">
    <source>
        <dbReference type="ARBA" id="ARBA00022692"/>
    </source>
</evidence>
<evidence type="ECO:0000256" key="4">
    <source>
        <dbReference type="ARBA" id="ARBA00022475"/>
    </source>
</evidence>
<feature type="transmembrane region" description="Helical" evidence="8">
    <location>
        <begin position="58"/>
        <end position="79"/>
    </location>
</feature>